<dbReference type="OrthoDB" id="9784571at2"/>
<dbReference type="InterPro" id="IPR017896">
    <property type="entry name" value="4Fe4S_Fe-S-bd"/>
</dbReference>
<protein>
    <submittedName>
        <fullName evidence="5">Epoxyqueuosine reductase</fullName>
    </submittedName>
</protein>
<gene>
    <name evidence="5" type="ORF">DW016_10295</name>
</gene>
<sequence>MKKEDMEKQAAQFVAESRRNVVSLEEAIAPELAGARIFDPPVWGYGDAKDPMFQELKKKEAVGPQFLLPEEWLPKANSVMSFFLPFTEEVRSSNRTPGPEPSALWLHARIEGQRFVMAFCKEIQKILGIEGIESVIPAADGRFCSVTKPDPKRVGNWQDASYTSNWSERHVAFVCGLGTFGLSKGIITEKGMAGRLGSLIVTETFEARKRKYTDLYEYCTRCGACIRRCPAGAISMEGGKRHSPCDTFLESTKKTYAPRYGCGKCQTKVPCESRIPKRNY</sequence>
<dbReference type="SUPFAM" id="SSF54862">
    <property type="entry name" value="4Fe-4S ferredoxins"/>
    <property type="match status" value="1"/>
</dbReference>
<dbReference type="RefSeq" id="WP_048622078.1">
    <property type="nucleotide sequence ID" value="NZ_BAABYU010000001.1"/>
</dbReference>
<evidence type="ECO:0000256" key="1">
    <source>
        <dbReference type="ARBA" id="ARBA00022723"/>
    </source>
</evidence>
<dbReference type="GO" id="GO:0046872">
    <property type="term" value="F:metal ion binding"/>
    <property type="evidence" value="ECO:0007669"/>
    <property type="project" value="UniProtKB-KW"/>
</dbReference>
<dbReference type="PANTHER" id="PTHR42827">
    <property type="entry name" value="IRON-SULFUR CLUSTER-BINDING PROTEIN-RELATED"/>
    <property type="match status" value="1"/>
</dbReference>
<dbReference type="GO" id="GO:0051536">
    <property type="term" value="F:iron-sulfur cluster binding"/>
    <property type="evidence" value="ECO:0007669"/>
    <property type="project" value="UniProtKB-KW"/>
</dbReference>
<dbReference type="AlphaFoldDB" id="A0A3E3K1I1"/>
<dbReference type="PROSITE" id="PS51379">
    <property type="entry name" value="4FE4S_FER_2"/>
    <property type="match status" value="1"/>
</dbReference>
<accession>A0A3E3K1I1</accession>
<evidence type="ECO:0000313" key="5">
    <source>
        <dbReference type="EMBL" id="RGE86442.1"/>
    </source>
</evidence>
<dbReference type="PANTHER" id="PTHR42827:SF1">
    <property type="entry name" value="IRON-SULFUR CLUSTER-BINDING PROTEIN"/>
    <property type="match status" value="1"/>
</dbReference>
<dbReference type="EMBL" id="QVLX01000005">
    <property type="protein sequence ID" value="RGE86442.1"/>
    <property type="molecule type" value="Genomic_DNA"/>
</dbReference>
<name>A0A3E3K1I1_9FIRM</name>
<reference evidence="5 6" key="1">
    <citation type="submission" date="2018-08" db="EMBL/GenBank/DDBJ databases">
        <title>A genome reference for cultivated species of the human gut microbiota.</title>
        <authorList>
            <person name="Zou Y."/>
            <person name="Xue W."/>
            <person name="Luo G."/>
        </authorList>
    </citation>
    <scope>NUCLEOTIDE SEQUENCE [LARGE SCALE GENOMIC DNA]</scope>
    <source>
        <strain evidence="5 6">AF37-2AT</strain>
    </source>
</reference>
<evidence type="ECO:0000256" key="2">
    <source>
        <dbReference type="ARBA" id="ARBA00023004"/>
    </source>
</evidence>
<dbReference type="PROSITE" id="PS00198">
    <property type="entry name" value="4FE4S_FER_1"/>
    <property type="match status" value="1"/>
</dbReference>
<dbReference type="InterPro" id="IPR017900">
    <property type="entry name" value="4Fe4S_Fe_S_CS"/>
</dbReference>
<dbReference type="Gene3D" id="3.30.70.20">
    <property type="match status" value="1"/>
</dbReference>
<evidence type="ECO:0000256" key="3">
    <source>
        <dbReference type="ARBA" id="ARBA00023014"/>
    </source>
</evidence>
<dbReference type="Pfam" id="PF00037">
    <property type="entry name" value="Fer4"/>
    <property type="match status" value="1"/>
</dbReference>
<keyword evidence="1" id="KW-0479">Metal-binding</keyword>
<keyword evidence="2" id="KW-0408">Iron</keyword>
<comment type="caution">
    <text evidence="5">The sequence shown here is derived from an EMBL/GenBank/DDBJ whole genome shotgun (WGS) entry which is preliminary data.</text>
</comment>
<evidence type="ECO:0000313" key="6">
    <source>
        <dbReference type="Proteomes" id="UP000261080"/>
    </source>
</evidence>
<keyword evidence="3" id="KW-0411">Iron-sulfur</keyword>
<evidence type="ECO:0000259" key="4">
    <source>
        <dbReference type="PROSITE" id="PS51379"/>
    </source>
</evidence>
<organism evidence="5 6">
    <name type="scientific">Sellimonas intestinalis</name>
    <dbReference type="NCBI Taxonomy" id="1653434"/>
    <lineage>
        <taxon>Bacteria</taxon>
        <taxon>Bacillati</taxon>
        <taxon>Bacillota</taxon>
        <taxon>Clostridia</taxon>
        <taxon>Lachnospirales</taxon>
        <taxon>Lachnospiraceae</taxon>
        <taxon>Sellimonas</taxon>
    </lineage>
</organism>
<proteinExistence type="predicted"/>
<feature type="domain" description="4Fe-4S ferredoxin-type" evidence="4">
    <location>
        <begin position="209"/>
        <end position="239"/>
    </location>
</feature>
<dbReference type="Proteomes" id="UP000261080">
    <property type="component" value="Unassembled WGS sequence"/>
</dbReference>
<keyword evidence="6" id="KW-1185">Reference proteome</keyword>